<sequence length="40" mass="4362">MPGPGSHVQQERRPCRSACPHSAAVCRFPRPAPPPQRPDS</sequence>
<comment type="caution">
    <text evidence="1">The sequence shown here is derived from an EMBL/GenBank/DDBJ whole genome shotgun (WGS) entry which is preliminary data.</text>
</comment>
<name>A0ABV5FTC0_9MICC</name>
<keyword evidence="2" id="KW-1185">Reference proteome</keyword>
<gene>
    <name evidence="1" type="ORF">ACFFX0_01490</name>
</gene>
<organism evidence="1 2">
    <name type="scientific">Citricoccus parietis</name>
    <dbReference type="NCBI Taxonomy" id="592307"/>
    <lineage>
        <taxon>Bacteria</taxon>
        <taxon>Bacillati</taxon>
        <taxon>Actinomycetota</taxon>
        <taxon>Actinomycetes</taxon>
        <taxon>Micrococcales</taxon>
        <taxon>Micrococcaceae</taxon>
        <taxon>Citricoccus</taxon>
    </lineage>
</organism>
<proteinExistence type="predicted"/>
<accession>A0ABV5FTC0</accession>
<evidence type="ECO:0000313" key="1">
    <source>
        <dbReference type="EMBL" id="MFB9069937.1"/>
    </source>
</evidence>
<dbReference type="Proteomes" id="UP001589575">
    <property type="component" value="Unassembled WGS sequence"/>
</dbReference>
<evidence type="ECO:0000313" key="2">
    <source>
        <dbReference type="Proteomes" id="UP001589575"/>
    </source>
</evidence>
<protein>
    <submittedName>
        <fullName evidence="1">Uncharacterized protein</fullName>
    </submittedName>
</protein>
<reference evidence="1 2" key="1">
    <citation type="submission" date="2024-09" db="EMBL/GenBank/DDBJ databases">
        <authorList>
            <person name="Sun Q."/>
            <person name="Mori K."/>
        </authorList>
    </citation>
    <scope>NUCLEOTIDE SEQUENCE [LARGE SCALE GENOMIC DNA]</scope>
    <source>
        <strain evidence="1 2">CCM 7609</strain>
    </source>
</reference>
<dbReference type="EMBL" id="JBHMFI010000001">
    <property type="protein sequence ID" value="MFB9069937.1"/>
    <property type="molecule type" value="Genomic_DNA"/>
</dbReference>